<organism evidence="2">
    <name type="scientific">Cladocopium goreaui</name>
    <dbReference type="NCBI Taxonomy" id="2562237"/>
    <lineage>
        <taxon>Eukaryota</taxon>
        <taxon>Sar</taxon>
        <taxon>Alveolata</taxon>
        <taxon>Dinophyceae</taxon>
        <taxon>Suessiales</taxon>
        <taxon>Symbiodiniaceae</taxon>
        <taxon>Cladocopium</taxon>
    </lineage>
</organism>
<keyword evidence="4" id="KW-1185">Reference proteome</keyword>
<gene>
    <name evidence="2" type="ORF">C1SCF055_LOCUS22020</name>
</gene>
<name>A0A9P1CSG3_9DINO</name>
<dbReference type="InterPro" id="IPR003609">
    <property type="entry name" value="Pan_app"/>
</dbReference>
<sequence>MNTGSEPTISPYTGQIWFRGVVLAILLETVSQTKSDEFVSLGFGTVCRSSVQDFRTVPVEGEVRGGISKEKCQHLCSTDRTCAGFEFRRGERRCEIWRQEIFAHRHVFHNRTVPGAPDFECVLKLPSCQRLKAHKALHDHAIMDLAFFVTDYCEYGPINQDLDPCSRVYAEQMYDINHHLCRLVTKECKSATCESNSEII</sequence>
<protein>
    <submittedName>
        <fullName evidence="3">Apple domain-containing protein</fullName>
    </submittedName>
</protein>
<evidence type="ECO:0000313" key="3">
    <source>
        <dbReference type="EMBL" id="CAL4782768.1"/>
    </source>
</evidence>
<dbReference type="EMBL" id="CAMXCT020002079">
    <property type="protein sequence ID" value="CAL1148831.1"/>
    <property type="molecule type" value="Genomic_DNA"/>
</dbReference>
<feature type="domain" description="Apple" evidence="1">
    <location>
        <begin position="47"/>
        <end position="121"/>
    </location>
</feature>
<reference evidence="3 4" key="2">
    <citation type="submission" date="2024-05" db="EMBL/GenBank/DDBJ databases">
        <authorList>
            <person name="Chen Y."/>
            <person name="Shah S."/>
            <person name="Dougan E. K."/>
            <person name="Thang M."/>
            <person name="Chan C."/>
        </authorList>
    </citation>
    <scope>NUCLEOTIDE SEQUENCE [LARGE SCALE GENOMIC DNA]</scope>
</reference>
<evidence type="ECO:0000259" key="1">
    <source>
        <dbReference type="PROSITE" id="PS50948"/>
    </source>
</evidence>
<evidence type="ECO:0000313" key="2">
    <source>
        <dbReference type="EMBL" id="CAI3995456.1"/>
    </source>
</evidence>
<dbReference type="Proteomes" id="UP001152797">
    <property type="component" value="Unassembled WGS sequence"/>
</dbReference>
<evidence type="ECO:0000313" key="4">
    <source>
        <dbReference type="Proteomes" id="UP001152797"/>
    </source>
</evidence>
<dbReference type="OrthoDB" id="411070at2759"/>
<dbReference type="AlphaFoldDB" id="A0A9P1CSG3"/>
<accession>A0A9P1CSG3</accession>
<comment type="caution">
    <text evidence="2">The sequence shown here is derived from an EMBL/GenBank/DDBJ whole genome shotgun (WGS) entry which is preliminary data.</text>
</comment>
<reference evidence="2" key="1">
    <citation type="submission" date="2022-10" db="EMBL/GenBank/DDBJ databases">
        <authorList>
            <person name="Chen Y."/>
            <person name="Dougan E. K."/>
            <person name="Chan C."/>
            <person name="Rhodes N."/>
            <person name="Thang M."/>
        </authorList>
    </citation>
    <scope>NUCLEOTIDE SEQUENCE</scope>
</reference>
<dbReference type="EMBL" id="CAMXCT030002079">
    <property type="protein sequence ID" value="CAL4782768.1"/>
    <property type="molecule type" value="Genomic_DNA"/>
</dbReference>
<dbReference type="PROSITE" id="PS50948">
    <property type="entry name" value="PAN"/>
    <property type="match status" value="1"/>
</dbReference>
<dbReference type="EMBL" id="CAMXCT010002079">
    <property type="protein sequence ID" value="CAI3995456.1"/>
    <property type="molecule type" value="Genomic_DNA"/>
</dbReference>
<proteinExistence type="predicted"/>
<dbReference type="Pfam" id="PF00024">
    <property type="entry name" value="PAN_1"/>
    <property type="match status" value="1"/>
</dbReference>